<dbReference type="Proteomes" id="UP000001542">
    <property type="component" value="Unassembled WGS sequence"/>
</dbReference>
<accession>A2DG17</accession>
<dbReference type="PANTHER" id="PTHR43434">
    <property type="entry name" value="PHOSPHOGLYCOLATE PHOSPHATASE"/>
    <property type="match status" value="1"/>
</dbReference>
<dbReference type="KEGG" id="tva:5466187"/>
<keyword evidence="2" id="KW-1185">Reference proteome</keyword>
<sequence>MISLKRQTLLIDLDDVVYDADFIPLGVYFDVIDLTAAELNISPDLVEEACEPPKGSGAVGVFNWILRICENDLENYLQFCELMCQKIDYSKVERDYHLYVLLCAASKKYNVYLATNNCRSHVDRVLRMRFGKNVRNACIKCIAIEDTFYDGMFHPKEVPGNLSIYAMLANTEPPNCTLYDDTMANLECARRIGMKTLYITKTYSLTKALEELLQ</sequence>
<dbReference type="PANTHER" id="PTHR43434:SF1">
    <property type="entry name" value="PHOSPHOGLYCOLATE PHOSPHATASE"/>
    <property type="match status" value="1"/>
</dbReference>
<dbReference type="VEuPathDB" id="TrichDB:TVAGG3_0953340"/>
<dbReference type="InterPro" id="IPR050155">
    <property type="entry name" value="HAD-like_hydrolase_sf"/>
</dbReference>
<organism evidence="1 2">
    <name type="scientific">Trichomonas vaginalis (strain ATCC PRA-98 / G3)</name>
    <dbReference type="NCBI Taxonomy" id="412133"/>
    <lineage>
        <taxon>Eukaryota</taxon>
        <taxon>Metamonada</taxon>
        <taxon>Parabasalia</taxon>
        <taxon>Trichomonadida</taxon>
        <taxon>Trichomonadidae</taxon>
        <taxon>Trichomonas</taxon>
    </lineage>
</organism>
<evidence type="ECO:0000313" key="2">
    <source>
        <dbReference type="Proteomes" id="UP000001542"/>
    </source>
</evidence>
<reference evidence="1" key="1">
    <citation type="submission" date="2006-10" db="EMBL/GenBank/DDBJ databases">
        <authorList>
            <person name="Amadeo P."/>
            <person name="Zhao Q."/>
            <person name="Wortman J."/>
            <person name="Fraser-Liggett C."/>
            <person name="Carlton J."/>
        </authorList>
    </citation>
    <scope>NUCLEOTIDE SEQUENCE</scope>
    <source>
        <strain evidence="1">G3</strain>
    </source>
</reference>
<dbReference type="GO" id="GO:0008967">
    <property type="term" value="F:phosphoglycolate phosphatase activity"/>
    <property type="evidence" value="ECO:0000318"/>
    <property type="project" value="GO_Central"/>
</dbReference>
<protein>
    <recommendedName>
        <fullName evidence="3">Haloacid dehalogenase-like hydrolase family protein</fullName>
    </recommendedName>
</protein>
<reference evidence="1" key="2">
    <citation type="journal article" date="2007" name="Science">
        <title>Draft genome sequence of the sexually transmitted pathogen Trichomonas vaginalis.</title>
        <authorList>
            <person name="Carlton J.M."/>
            <person name="Hirt R.P."/>
            <person name="Silva J.C."/>
            <person name="Delcher A.L."/>
            <person name="Schatz M."/>
            <person name="Zhao Q."/>
            <person name="Wortman J.R."/>
            <person name="Bidwell S.L."/>
            <person name="Alsmark U.C.M."/>
            <person name="Besteiro S."/>
            <person name="Sicheritz-Ponten T."/>
            <person name="Noel C.J."/>
            <person name="Dacks J.B."/>
            <person name="Foster P.G."/>
            <person name="Simillion C."/>
            <person name="Van de Peer Y."/>
            <person name="Miranda-Saavedra D."/>
            <person name="Barton G.J."/>
            <person name="Westrop G.D."/>
            <person name="Mueller S."/>
            <person name="Dessi D."/>
            <person name="Fiori P.L."/>
            <person name="Ren Q."/>
            <person name="Paulsen I."/>
            <person name="Zhang H."/>
            <person name="Bastida-Corcuera F.D."/>
            <person name="Simoes-Barbosa A."/>
            <person name="Brown M.T."/>
            <person name="Hayes R.D."/>
            <person name="Mukherjee M."/>
            <person name="Okumura C.Y."/>
            <person name="Schneider R."/>
            <person name="Smith A.J."/>
            <person name="Vanacova S."/>
            <person name="Villalvazo M."/>
            <person name="Haas B.J."/>
            <person name="Pertea M."/>
            <person name="Feldblyum T.V."/>
            <person name="Utterback T.R."/>
            <person name="Shu C.L."/>
            <person name="Osoegawa K."/>
            <person name="de Jong P.J."/>
            <person name="Hrdy I."/>
            <person name="Horvathova L."/>
            <person name="Zubacova Z."/>
            <person name="Dolezal P."/>
            <person name="Malik S.B."/>
            <person name="Logsdon J.M. Jr."/>
            <person name="Henze K."/>
            <person name="Gupta A."/>
            <person name="Wang C.C."/>
            <person name="Dunne R.L."/>
            <person name="Upcroft J.A."/>
            <person name="Upcroft P."/>
            <person name="White O."/>
            <person name="Salzberg S.L."/>
            <person name="Tang P."/>
            <person name="Chiu C.-H."/>
            <person name="Lee Y.-S."/>
            <person name="Embley T.M."/>
            <person name="Coombs G.H."/>
            <person name="Mottram J.C."/>
            <person name="Tachezy J."/>
            <person name="Fraser-Liggett C.M."/>
            <person name="Johnson P.J."/>
        </authorList>
    </citation>
    <scope>NUCLEOTIDE SEQUENCE [LARGE SCALE GENOMIC DNA]</scope>
    <source>
        <strain evidence="1">G3</strain>
    </source>
</reference>
<gene>
    <name evidence="1" type="ORF">TVAG_163400</name>
</gene>
<dbReference type="RefSeq" id="XP_001581630.1">
    <property type="nucleotide sequence ID" value="XM_001581580.1"/>
</dbReference>
<evidence type="ECO:0008006" key="3">
    <source>
        <dbReference type="Google" id="ProtNLM"/>
    </source>
</evidence>
<evidence type="ECO:0000313" key="1">
    <source>
        <dbReference type="EMBL" id="EAY20644.1"/>
    </source>
</evidence>
<dbReference type="AlphaFoldDB" id="A2DG17"/>
<dbReference type="Gene3D" id="3.40.50.1000">
    <property type="entry name" value="HAD superfamily/HAD-like"/>
    <property type="match status" value="1"/>
</dbReference>
<dbReference type="GO" id="GO:0006281">
    <property type="term" value="P:DNA repair"/>
    <property type="evidence" value="ECO:0000318"/>
    <property type="project" value="GO_Central"/>
</dbReference>
<name>A2DG17_TRIV3</name>
<dbReference type="EMBL" id="DS113196">
    <property type="protein sequence ID" value="EAY20644.1"/>
    <property type="molecule type" value="Genomic_DNA"/>
</dbReference>
<dbReference type="InterPro" id="IPR036412">
    <property type="entry name" value="HAD-like_sf"/>
</dbReference>
<dbReference type="VEuPathDB" id="TrichDB:TVAG_163400"/>
<dbReference type="SMR" id="A2DG17"/>
<dbReference type="InParanoid" id="A2DG17"/>
<proteinExistence type="predicted"/>
<dbReference type="SUPFAM" id="SSF56784">
    <property type="entry name" value="HAD-like"/>
    <property type="match status" value="1"/>
</dbReference>
<dbReference type="InterPro" id="IPR023214">
    <property type="entry name" value="HAD_sf"/>
</dbReference>